<feature type="transmembrane region" description="Helical" evidence="1">
    <location>
        <begin position="56"/>
        <end position="76"/>
    </location>
</feature>
<dbReference type="AlphaFoldDB" id="A0A8E2F3W0"/>
<protein>
    <submittedName>
        <fullName evidence="2">Uncharacterized protein</fullName>
    </submittedName>
</protein>
<reference evidence="2 3" key="1">
    <citation type="journal article" date="2016" name="Nat. Commun.">
        <title>Ectomycorrhizal ecology is imprinted in the genome of the dominant symbiotic fungus Cenococcum geophilum.</title>
        <authorList>
            <consortium name="DOE Joint Genome Institute"/>
            <person name="Peter M."/>
            <person name="Kohler A."/>
            <person name="Ohm R.A."/>
            <person name="Kuo A."/>
            <person name="Krutzmann J."/>
            <person name="Morin E."/>
            <person name="Arend M."/>
            <person name="Barry K.W."/>
            <person name="Binder M."/>
            <person name="Choi C."/>
            <person name="Clum A."/>
            <person name="Copeland A."/>
            <person name="Grisel N."/>
            <person name="Haridas S."/>
            <person name="Kipfer T."/>
            <person name="LaButti K."/>
            <person name="Lindquist E."/>
            <person name="Lipzen A."/>
            <person name="Maire R."/>
            <person name="Meier B."/>
            <person name="Mihaltcheva S."/>
            <person name="Molinier V."/>
            <person name="Murat C."/>
            <person name="Poggeler S."/>
            <person name="Quandt C.A."/>
            <person name="Sperisen C."/>
            <person name="Tritt A."/>
            <person name="Tisserant E."/>
            <person name="Crous P.W."/>
            <person name="Henrissat B."/>
            <person name="Nehls U."/>
            <person name="Egli S."/>
            <person name="Spatafora J.W."/>
            <person name="Grigoriev I.V."/>
            <person name="Martin F.M."/>
        </authorList>
    </citation>
    <scope>NUCLEOTIDE SEQUENCE [LARGE SCALE GENOMIC DNA]</scope>
    <source>
        <strain evidence="2 3">CBS 207.34</strain>
    </source>
</reference>
<evidence type="ECO:0000313" key="2">
    <source>
        <dbReference type="EMBL" id="OCL09996.1"/>
    </source>
</evidence>
<keyword evidence="3" id="KW-1185">Reference proteome</keyword>
<organism evidence="2 3">
    <name type="scientific">Glonium stellatum</name>
    <dbReference type="NCBI Taxonomy" id="574774"/>
    <lineage>
        <taxon>Eukaryota</taxon>
        <taxon>Fungi</taxon>
        <taxon>Dikarya</taxon>
        <taxon>Ascomycota</taxon>
        <taxon>Pezizomycotina</taxon>
        <taxon>Dothideomycetes</taxon>
        <taxon>Pleosporomycetidae</taxon>
        <taxon>Gloniales</taxon>
        <taxon>Gloniaceae</taxon>
        <taxon>Glonium</taxon>
    </lineage>
</organism>
<keyword evidence="1" id="KW-0472">Membrane</keyword>
<proteinExistence type="predicted"/>
<keyword evidence="1" id="KW-1133">Transmembrane helix</keyword>
<sequence>MKFAGASGVRLQQCTSFCDSNCWGRRTSLVFSRINGIYEHTVFHCGYFLFPPKLSLFYPLLAACLGLLHYHGTGLVGARRDCLLLLLAGYGLIFFPSSMNCINHRAECYHCASSTAFRRARAFPR</sequence>
<dbReference type="Proteomes" id="UP000250140">
    <property type="component" value="Unassembled WGS sequence"/>
</dbReference>
<evidence type="ECO:0000313" key="3">
    <source>
        <dbReference type="Proteomes" id="UP000250140"/>
    </source>
</evidence>
<feature type="transmembrane region" description="Helical" evidence="1">
    <location>
        <begin position="83"/>
        <end position="99"/>
    </location>
</feature>
<gene>
    <name evidence="2" type="ORF">AOQ84DRAFT_8606</name>
</gene>
<dbReference type="EMBL" id="KV749323">
    <property type="protein sequence ID" value="OCL09996.1"/>
    <property type="molecule type" value="Genomic_DNA"/>
</dbReference>
<name>A0A8E2F3W0_9PEZI</name>
<accession>A0A8E2F3W0</accession>
<keyword evidence="1" id="KW-0812">Transmembrane</keyword>
<evidence type="ECO:0000256" key="1">
    <source>
        <dbReference type="SAM" id="Phobius"/>
    </source>
</evidence>